<dbReference type="KEGG" id="acip:CBP36_21600"/>
<organism evidence="1 2">
    <name type="scientific">Acidovorax carolinensis</name>
    <dbReference type="NCBI Taxonomy" id="553814"/>
    <lineage>
        <taxon>Bacteria</taxon>
        <taxon>Pseudomonadati</taxon>
        <taxon>Pseudomonadota</taxon>
        <taxon>Betaproteobacteria</taxon>
        <taxon>Burkholderiales</taxon>
        <taxon>Comamonadaceae</taxon>
        <taxon>Acidovorax</taxon>
    </lineage>
</organism>
<dbReference type="RefSeq" id="WP_009242148.1">
    <property type="nucleotide sequence ID" value="NZ_CP021365.1"/>
</dbReference>
<gene>
    <name evidence="1" type="ORF">CBP36_21600</name>
</gene>
<dbReference type="Proteomes" id="UP000194440">
    <property type="component" value="Plasmid pACP4.4"/>
</dbReference>
<proteinExistence type="predicted"/>
<name>A0A240UJ95_9BURK</name>
<dbReference type="EMBL" id="CP021370">
    <property type="protein sequence ID" value="ART61561.1"/>
    <property type="molecule type" value="Genomic_DNA"/>
</dbReference>
<geneLocation type="plasmid" evidence="1 2">
    <name>pACP4.4</name>
</geneLocation>
<dbReference type="OrthoDB" id="5396937at2"/>
<evidence type="ECO:0000313" key="1">
    <source>
        <dbReference type="EMBL" id="ART61561.1"/>
    </source>
</evidence>
<dbReference type="KEGG" id="acis:CBP35_21240"/>
<sequence>MADQGAFDFGPDVPRSGVALKRDFHGFAQFREDEHSPWVFYVCGFDSTVTGEAGQCTVLRADGGRECVPIDAEDRITIAGRKYGRKHWNH</sequence>
<keyword evidence="2" id="KW-1185">Reference proteome</keyword>
<evidence type="ECO:0000313" key="2">
    <source>
        <dbReference type="Proteomes" id="UP000194440"/>
    </source>
</evidence>
<keyword evidence="1" id="KW-0614">Plasmid</keyword>
<reference evidence="1" key="1">
    <citation type="submission" date="2017-05" db="EMBL/GenBank/DDBJ databases">
        <title>Polyphasic characterization of four soil-derived phenanthrene-degrading Acidovorax strains and proposal of Acidovorax phenanthrenivorans sp. nov.</title>
        <authorList>
            <person name="Singleton D."/>
            <person name="Lee J."/>
            <person name="Dickey A.N."/>
            <person name="Stroud A."/>
            <person name="Scholl E.H."/>
            <person name="Wright F.A."/>
            <person name="Aitken M.D."/>
        </authorList>
    </citation>
    <scope>NUCLEOTIDE SEQUENCE</scope>
    <source>
        <strain evidence="1">P4</strain>
        <plasmid evidence="1">pACP4.4</plasmid>
    </source>
</reference>
<dbReference type="GeneID" id="98407214"/>
<dbReference type="AlphaFoldDB" id="A0A240UJ95"/>
<accession>A0A240UJ95</accession>
<protein>
    <submittedName>
        <fullName evidence="1">Uncharacterized protein</fullName>
    </submittedName>
</protein>